<dbReference type="Proteomes" id="UP000002514">
    <property type="component" value="Chromosome"/>
</dbReference>
<dbReference type="AlphaFoldDB" id="Q7MY99"/>
<dbReference type="GO" id="GO:0003677">
    <property type="term" value="F:DNA binding"/>
    <property type="evidence" value="ECO:0007669"/>
    <property type="project" value="InterPro"/>
</dbReference>
<keyword evidence="3" id="KW-1185">Reference proteome</keyword>
<reference evidence="3" key="1">
    <citation type="journal article" date="2003" name="Nat. Biotechnol.">
        <title>The genome sequence of the entomopathogenic bacterium Photorhabdus luminescens.</title>
        <authorList>
            <person name="Duchaud E."/>
            <person name="Rusniok C."/>
            <person name="Frangeul L."/>
            <person name="Buchrieser C."/>
            <person name="Givaudan A."/>
            <person name="Taourit S."/>
            <person name="Bocs S."/>
            <person name="Boursaux-Eude C."/>
            <person name="Chandler M."/>
            <person name="Charles J.-F."/>
            <person name="Dassa E."/>
            <person name="Derose R."/>
            <person name="Derzelle S."/>
            <person name="Freyssinet G."/>
            <person name="Gaudriault S."/>
            <person name="Medigue C."/>
            <person name="Lanois A."/>
            <person name="Powell K."/>
            <person name="Siguier P."/>
            <person name="Vincent R."/>
            <person name="Wingate V."/>
            <person name="Zouine M."/>
            <person name="Glaser P."/>
            <person name="Boemare N."/>
            <person name="Danchin A."/>
            <person name="Kunst F."/>
        </authorList>
    </citation>
    <scope>NUCLEOTIDE SEQUENCE [LARGE SCALE GENOMIC DNA]</scope>
    <source>
        <strain evidence="3">DSM 15139 / CIP 105565 / TT01</strain>
    </source>
</reference>
<dbReference type="Gene3D" id="1.10.260.40">
    <property type="entry name" value="lambda repressor-like DNA-binding domains"/>
    <property type="match status" value="1"/>
</dbReference>
<dbReference type="EMBL" id="BX571874">
    <property type="protein sequence ID" value="CAE17161.1"/>
    <property type="molecule type" value="Genomic_DNA"/>
</dbReference>
<dbReference type="InterPro" id="IPR010982">
    <property type="entry name" value="Lambda_DNA-bd_dom_sf"/>
</dbReference>
<feature type="region of interest" description="Disordered" evidence="1">
    <location>
        <begin position="36"/>
        <end position="62"/>
    </location>
</feature>
<organism evidence="2 3">
    <name type="scientific">Photorhabdus laumondii subsp. laumondii (strain DSM 15139 / CIP 105565 / TT01)</name>
    <name type="common">Photorhabdus luminescens subsp. laumondii</name>
    <dbReference type="NCBI Taxonomy" id="243265"/>
    <lineage>
        <taxon>Bacteria</taxon>
        <taxon>Pseudomonadati</taxon>
        <taxon>Pseudomonadota</taxon>
        <taxon>Gammaproteobacteria</taxon>
        <taxon>Enterobacterales</taxon>
        <taxon>Morganellaceae</taxon>
        <taxon>Photorhabdus</taxon>
    </lineage>
</organism>
<dbReference type="eggNOG" id="COG2944">
    <property type="taxonomic scope" value="Bacteria"/>
</dbReference>
<name>Q7MY99_PHOLL</name>
<feature type="compositionally biased region" description="Basic and acidic residues" evidence="1">
    <location>
        <begin position="49"/>
        <end position="62"/>
    </location>
</feature>
<protein>
    <submittedName>
        <fullName evidence="2">Photorhabdus luminescens subsp. laumondii TTO1 complete genome segment 16/17</fullName>
    </submittedName>
</protein>
<sequence>MEASVARICWQLSQLPDNPKFEKYTLWLMTGKIAPESGQISPTLSPDGVDIKTSHHSDRKTG</sequence>
<gene>
    <name evidence="2" type="ordered locus">plu4789</name>
</gene>
<evidence type="ECO:0000256" key="1">
    <source>
        <dbReference type="SAM" id="MobiDB-lite"/>
    </source>
</evidence>
<accession>Q7MY99</accession>
<evidence type="ECO:0000313" key="2">
    <source>
        <dbReference type="EMBL" id="CAE17161.1"/>
    </source>
</evidence>
<proteinExistence type="predicted"/>
<dbReference type="KEGG" id="plu:plu4789"/>
<dbReference type="HOGENOM" id="CLU_2900266_0_0_6"/>
<evidence type="ECO:0000313" key="3">
    <source>
        <dbReference type="Proteomes" id="UP000002514"/>
    </source>
</evidence>